<dbReference type="Gene3D" id="3.40.50.300">
    <property type="entry name" value="P-loop containing nucleotide triphosphate hydrolases"/>
    <property type="match status" value="2"/>
</dbReference>
<dbReference type="OrthoDB" id="7168152at2"/>
<feature type="domain" description="ABC transporter" evidence="4">
    <location>
        <begin position="7"/>
        <end position="221"/>
    </location>
</feature>
<dbReference type="Gene3D" id="1.10.287.380">
    <property type="entry name" value="Valyl-tRNA synthetase, C-terminal domain"/>
    <property type="match status" value="1"/>
</dbReference>
<dbReference type="GO" id="GO:0003677">
    <property type="term" value="F:DNA binding"/>
    <property type="evidence" value="ECO:0007669"/>
    <property type="project" value="InterPro"/>
</dbReference>
<keyword evidence="6" id="KW-1185">Reference proteome</keyword>
<dbReference type="EMBL" id="BFBR01000003">
    <property type="protein sequence ID" value="GBF57534.1"/>
    <property type="molecule type" value="Genomic_DNA"/>
</dbReference>
<dbReference type="InterPro" id="IPR032524">
    <property type="entry name" value="ABC_tran_C"/>
</dbReference>
<dbReference type="SMART" id="SM00382">
    <property type="entry name" value="AAA"/>
    <property type="match status" value="2"/>
</dbReference>
<dbReference type="PROSITE" id="PS00211">
    <property type="entry name" value="ABC_TRANSPORTER_1"/>
    <property type="match status" value="2"/>
</dbReference>
<proteinExistence type="predicted"/>
<name>A0A2P2E929_9PROT</name>
<evidence type="ECO:0000256" key="2">
    <source>
        <dbReference type="ARBA" id="ARBA00022840"/>
    </source>
</evidence>
<protein>
    <submittedName>
        <fullName evidence="5">ABC transporter ATP-binding protein uup</fullName>
    </submittedName>
</protein>
<feature type="compositionally biased region" description="Polar residues" evidence="3">
    <location>
        <begin position="516"/>
        <end position="532"/>
    </location>
</feature>
<dbReference type="Pfam" id="PF16326">
    <property type="entry name" value="ABC_tran_CTD"/>
    <property type="match status" value="1"/>
</dbReference>
<feature type="region of interest" description="Disordered" evidence="3">
    <location>
        <begin position="511"/>
        <end position="538"/>
    </location>
</feature>
<evidence type="ECO:0000259" key="4">
    <source>
        <dbReference type="PROSITE" id="PS50893"/>
    </source>
</evidence>
<sequence>MSRDIVIQLKDIALTRGGAPVFTGVDLTLRRGERAALVGANGAGKSTLMAVLAGTLETDRGERVVATGTHAATQTQEPDFSGTASLLDWVVQDVPHDRDEPARLAAAAAELDSFGLAADRPVTALSGGEARRAALARAFAADPDLLMLDEPTNHLDIAAIEELERRLKQFSGAVLVVSHDRAFLSAISTTCLWLRHGVVRRLDAPFAKFDAWAESIEEQDRKALEKLDKTLEDETRWLARGVTARRTRNEGRLRRLMAMREARKGQAALVRKDSAALQAETGAISGKLVFEAKGVSKGFSGRGDLIKGLDLRVMRGDRLGIVGPNGVGKSTLIKMLVGDLAPDSGTMRIGKNLTIAYLDQSRAALDPAASLWETFAPAGGDQIMVRDRPRHVAAYAKDFLFDSRHLRQPVGSFSGGERNRVLLALTLAKPSNVLVLDEPTNDLDMETLDVLEDMLADYDGTVLLVSHDRAFLDGVVTATLAPCGDGRWIETPGGWSDLVRQGVPMLGRKPVAKAKTTPSAPHNQSADPSPNKTAKKLSYKDERRLAELEALMPELEREIARLEAELADPGLYTRDPARFERTSAQAVAARSRLEAGEEEWLGLVELKESLAAGA</sequence>
<evidence type="ECO:0000313" key="5">
    <source>
        <dbReference type="EMBL" id="GBF57534.1"/>
    </source>
</evidence>
<accession>A0A2P2E929</accession>
<gene>
    <name evidence="5" type="primary">uup</name>
    <name evidence="5" type="ORF">PbB2_01201</name>
</gene>
<reference evidence="5 6" key="1">
    <citation type="journal article" date="2018" name="Genome Announc.">
        <title>Draft Genome Sequence of "Candidatus Phycosocius bacilliformis," an Alphaproteobacterial Ectosymbiont of the Hydrocarbon-Producing Green Alga Botryococcus braunii.</title>
        <authorList>
            <person name="Tanabe Y."/>
            <person name="Yamaguchi H."/>
            <person name="Watanabe M.M."/>
        </authorList>
    </citation>
    <scope>NUCLEOTIDE SEQUENCE [LARGE SCALE GENOMIC DNA]</scope>
    <source>
        <strain evidence="5 6">BOTRYCO-2</strain>
    </source>
</reference>
<dbReference type="InterPro" id="IPR037118">
    <property type="entry name" value="Val-tRNA_synth_C_sf"/>
</dbReference>
<evidence type="ECO:0000313" key="6">
    <source>
        <dbReference type="Proteomes" id="UP000245086"/>
    </source>
</evidence>
<dbReference type="GO" id="GO:0005524">
    <property type="term" value="F:ATP binding"/>
    <property type="evidence" value="ECO:0007669"/>
    <property type="project" value="UniProtKB-KW"/>
</dbReference>
<evidence type="ECO:0000256" key="1">
    <source>
        <dbReference type="ARBA" id="ARBA00022741"/>
    </source>
</evidence>
<keyword evidence="1" id="KW-0547">Nucleotide-binding</keyword>
<dbReference type="CDD" id="cd03221">
    <property type="entry name" value="ABCF_EF-3"/>
    <property type="match status" value="2"/>
</dbReference>
<dbReference type="InterPro" id="IPR027417">
    <property type="entry name" value="P-loop_NTPase"/>
</dbReference>
<dbReference type="InterPro" id="IPR003439">
    <property type="entry name" value="ABC_transporter-like_ATP-bd"/>
</dbReference>
<dbReference type="InterPro" id="IPR017871">
    <property type="entry name" value="ABC_transporter-like_CS"/>
</dbReference>
<dbReference type="InterPro" id="IPR051309">
    <property type="entry name" value="ABCF_ATPase"/>
</dbReference>
<dbReference type="AlphaFoldDB" id="A0A2P2E929"/>
<evidence type="ECO:0000256" key="3">
    <source>
        <dbReference type="SAM" id="MobiDB-lite"/>
    </source>
</evidence>
<dbReference type="Pfam" id="PF00005">
    <property type="entry name" value="ABC_tran"/>
    <property type="match status" value="2"/>
</dbReference>
<dbReference type="PROSITE" id="PS50893">
    <property type="entry name" value="ABC_TRANSPORTER_2"/>
    <property type="match status" value="2"/>
</dbReference>
<comment type="caution">
    <text evidence="5">The sequence shown here is derived from an EMBL/GenBank/DDBJ whole genome shotgun (WGS) entry which is preliminary data.</text>
</comment>
<keyword evidence="2 5" id="KW-0067">ATP-binding</keyword>
<dbReference type="SUPFAM" id="SSF52540">
    <property type="entry name" value="P-loop containing nucleoside triphosphate hydrolases"/>
    <property type="match status" value="2"/>
</dbReference>
<dbReference type="PANTHER" id="PTHR42855">
    <property type="entry name" value="ABC TRANSPORTER ATP-BINDING SUBUNIT"/>
    <property type="match status" value="1"/>
</dbReference>
<organism evidence="5 6">
    <name type="scientific">Candidatus Phycosocius bacilliformis</name>
    <dbReference type="NCBI Taxonomy" id="1445552"/>
    <lineage>
        <taxon>Bacteria</taxon>
        <taxon>Pseudomonadati</taxon>
        <taxon>Pseudomonadota</taxon>
        <taxon>Alphaproteobacteria</taxon>
        <taxon>Caulobacterales</taxon>
        <taxon>Caulobacterales incertae sedis</taxon>
        <taxon>Candidatus Phycosocius</taxon>
    </lineage>
</organism>
<dbReference type="PANTHER" id="PTHR42855:SF1">
    <property type="entry name" value="ABC TRANSPORTER DOMAIN-CONTAINING PROTEIN"/>
    <property type="match status" value="1"/>
</dbReference>
<dbReference type="GO" id="GO:0016887">
    <property type="term" value="F:ATP hydrolysis activity"/>
    <property type="evidence" value="ECO:0007669"/>
    <property type="project" value="InterPro"/>
</dbReference>
<dbReference type="InterPro" id="IPR003593">
    <property type="entry name" value="AAA+_ATPase"/>
</dbReference>
<feature type="domain" description="ABC transporter" evidence="4">
    <location>
        <begin position="290"/>
        <end position="511"/>
    </location>
</feature>
<dbReference type="Proteomes" id="UP000245086">
    <property type="component" value="Unassembled WGS sequence"/>
</dbReference>